<accession>A0A0L0G697</accession>
<evidence type="ECO:0000256" key="1">
    <source>
        <dbReference type="SAM" id="MobiDB-lite"/>
    </source>
</evidence>
<dbReference type="Proteomes" id="UP000054560">
    <property type="component" value="Unassembled WGS sequence"/>
</dbReference>
<organism evidence="2 3">
    <name type="scientific">Sphaeroforma arctica JP610</name>
    <dbReference type="NCBI Taxonomy" id="667725"/>
    <lineage>
        <taxon>Eukaryota</taxon>
        <taxon>Ichthyosporea</taxon>
        <taxon>Ichthyophonida</taxon>
        <taxon>Sphaeroforma</taxon>
    </lineage>
</organism>
<dbReference type="EMBL" id="KQ241813">
    <property type="protein sequence ID" value="KNC83733.1"/>
    <property type="molecule type" value="Genomic_DNA"/>
</dbReference>
<proteinExistence type="predicted"/>
<sequence>MKEKRKGHTTSLNKDTNSTIKGKDSKVDALKRMGRVDDSNVQLFKTPDISLLNAMPRSVGNNSKLSTSAIHMTNSMNNTQLGNSLKIPRSGFGKTSSNSIIESIIPLDTKDAERSDSMAHTTSLPLSHFLELDGMLDDTEMDGNDSSLDCLDDIDILCGLDSFEPRTGTKHVAPDARATGFGKATRRRSLEKSGRLRARQCKIGNWASAESGRKEKYFSLPRTQGPNGVKLQIENHAGSKTSRFLVEDVKIADKNDEDKNVTFTKGGFIESLD</sequence>
<dbReference type="GeneID" id="25904542"/>
<gene>
    <name evidence="2" type="ORF">SARC_04038</name>
</gene>
<feature type="compositionally biased region" description="Polar residues" evidence="1">
    <location>
        <begin position="9"/>
        <end position="20"/>
    </location>
</feature>
<protein>
    <submittedName>
        <fullName evidence="2">Uncharacterized protein</fullName>
    </submittedName>
</protein>
<name>A0A0L0G697_9EUKA</name>
<evidence type="ECO:0000313" key="3">
    <source>
        <dbReference type="Proteomes" id="UP000054560"/>
    </source>
</evidence>
<feature type="region of interest" description="Disordered" evidence="1">
    <location>
        <begin position="1"/>
        <end position="26"/>
    </location>
</feature>
<keyword evidence="3" id="KW-1185">Reference proteome</keyword>
<evidence type="ECO:0000313" key="2">
    <source>
        <dbReference type="EMBL" id="KNC83733.1"/>
    </source>
</evidence>
<dbReference type="RefSeq" id="XP_014157635.1">
    <property type="nucleotide sequence ID" value="XM_014302160.1"/>
</dbReference>
<reference evidence="2 3" key="1">
    <citation type="submission" date="2011-02" db="EMBL/GenBank/DDBJ databases">
        <title>The Genome Sequence of Sphaeroforma arctica JP610.</title>
        <authorList>
            <consortium name="The Broad Institute Genome Sequencing Platform"/>
            <person name="Russ C."/>
            <person name="Cuomo C."/>
            <person name="Young S.K."/>
            <person name="Zeng Q."/>
            <person name="Gargeya S."/>
            <person name="Alvarado L."/>
            <person name="Berlin A."/>
            <person name="Chapman S.B."/>
            <person name="Chen Z."/>
            <person name="Freedman E."/>
            <person name="Gellesch M."/>
            <person name="Goldberg J."/>
            <person name="Griggs A."/>
            <person name="Gujja S."/>
            <person name="Heilman E."/>
            <person name="Heiman D."/>
            <person name="Howarth C."/>
            <person name="Mehta T."/>
            <person name="Neiman D."/>
            <person name="Pearson M."/>
            <person name="Roberts A."/>
            <person name="Saif S."/>
            <person name="Shea T."/>
            <person name="Shenoy N."/>
            <person name="Sisk P."/>
            <person name="Stolte C."/>
            <person name="Sykes S."/>
            <person name="White J."/>
            <person name="Yandava C."/>
            <person name="Burger G."/>
            <person name="Gray M.W."/>
            <person name="Holland P.W.H."/>
            <person name="King N."/>
            <person name="Lang F.B.F."/>
            <person name="Roger A.J."/>
            <person name="Ruiz-Trillo I."/>
            <person name="Haas B."/>
            <person name="Nusbaum C."/>
            <person name="Birren B."/>
        </authorList>
    </citation>
    <scope>NUCLEOTIDE SEQUENCE [LARGE SCALE GENOMIC DNA]</scope>
    <source>
        <strain evidence="2 3">JP610</strain>
    </source>
</reference>
<dbReference type="AlphaFoldDB" id="A0A0L0G697"/>